<organism evidence="1 2">
    <name type="scientific">Elizabethkingia bruuniana</name>
    <dbReference type="NCBI Taxonomy" id="1756149"/>
    <lineage>
        <taxon>Bacteria</taxon>
        <taxon>Pseudomonadati</taxon>
        <taxon>Bacteroidota</taxon>
        <taxon>Flavobacteriia</taxon>
        <taxon>Flavobacteriales</taxon>
        <taxon>Weeksellaceae</taxon>
        <taxon>Elizabethkingia</taxon>
    </lineage>
</organism>
<accession>A0A7T7UZ86</accession>
<keyword evidence="2" id="KW-1185">Reference proteome</keyword>
<name>A0A7T7UZ86_9FLAO</name>
<sequence>MTNNPYLTFKNDELTKSKILAKELNISETDFINIQFWFDLLLLKHEEATSNHEEQLITEKELEAKFNELISSEIERKSYKYILPKLLNYNNEFNGAFLRSLYVASLGFLLRENLIPKLVNDKKLVYSQEDFFNVTIYLKDNYFVSPNSNFLEDILKIENGRGILKQATTKFKFETLKNILHIIYQQTYHHDIICFKKILKSVSETDSELISYPKNFQVENKQGCYKIINDILNLDFSKDNWNDFKIKIQLINFLDTARGANPNSSWNNKFQELSAIIDNKMLLQIVHTVLKNENGKIYAFDYGTQWSDDTAKRFLKSAQWIKDTLE</sequence>
<dbReference type="Proteomes" id="UP000595426">
    <property type="component" value="Chromosome"/>
</dbReference>
<evidence type="ECO:0000313" key="2">
    <source>
        <dbReference type="Proteomes" id="UP000595426"/>
    </source>
</evidence>
<proteinExistence type="predicted"/>
<dbReference type="EMBL" id="CP067018">
    <property type="protein sequence ID" value="QQN58939.1"/>
    <property type="molecule type" value="Genomic_DNA"/>
</dbReference>
<reference evidence="1 2" key="1">
    <citation type="submission" date="2020-12" db="EMBL/GenBank/DDBJ databases">
        <title>FDA dAtabase for Regulatory Grade micrObial Sequences (FDA-ARGOS): Supporting development and validation of Infectious Disease Dx tests.</title>
        <authorList>
            <person name="Kerrigan L."/>
            <person name="Long C."/>
            <person name="Tallon L."/>
            <person name="Sadzewicz L."/>
            <person name="Zhao X."/>
            <person name="Boylan J."/>
            <person name="Ott S."/>
            <person name="Bowen H."/>
            <person name="Vavikolanu K."/>
            <person name="Mehta A."/>
            <person name="Aluvathingal J."/>
            <person name="Nadendla S."/>
            <person name="Yan Y."/>
            <person name="Sichtig H."/>
        </authorList>
    </citation>
    <scope>NUCLEOTIDE SEQUENCE [LARGE SCALE GENOMIC DNA]</scope>
    <source>
        <strain evidence="1 2">FDAARGOS_1031</strain>
    </source>
</reference>
<evidence type="ECO:0000313" key="1">
    <source>
        <dbReference type="EMBL" id="QQN58939.1"/>
    </source>
</evidence>
<gene>
    <name evidence="1" type="ORF">I6H88_21385</name>
</gene>
<dbReference type="RefSeq" id="WP_034870100.1">
    <property type="nucleotide sequence ID" value="NZ_CP067018.1"/>
</dbReference>
<protein>
    <submittedName>
        <fullName evidence="1">Uncharacterized protein</fullName>
    </submittedName>
</protein>
<dbReference type="AlphaFoldDB" id="A0A7T7UZ86"/>